<dbReference type="InterPro" id="IPR037401">
    <property type="entry name" value="SnoaL-like"/>
</dbReference>
<dbReference type="EMBL" id="BOMH01000043">
    <property type="protein sequence ID" value="GID68018.1"/>
    <property type="molecule type" value="Genomic_DNA"/>
</dbReference>
<feature type="domain" description="SnoaL-like" evidence="1">
    <location>
        <begin position="11"/>
        <end position="97"/>
    </location>
</feature>
<sequence>MTSLDAVTAWVRRYRRAWESNEPDDIRDLFADDAAYFTEPYSPPWVGREAIVAGWLAQRDEPGTTTFTWQPVIITEELAVIEGRTVYPDREYRNMWVLRLDHTGQARQFTEWWMEVPPPPAG</sequence>
<dbReference type="CDD" id="cd00531">
    <property type="entry name" value="NTF2_like"/>
    <property type="match status" value="1"/>
</dbReference>
<dbReference type="Proteomes" id="UP000619479">
    <property type="component" value="Unassembled WGS sequence"/>
</dbReference>
<comment type="caution">
    <text evidence="2">The sequence shown here is derived from an EMBL/GenBank/DDBJ whole genome shotgun (WGS) entry which is preliminary data.</text>
</comment>
<reference evidence="2" key="1">
    <citation type="submission" date="2021-01" db="EMBL/GenBank/DDBJ databases">
        <title>Whole genome shotgun sequence of Actinoplanes cyaneus NBRC 14990.</title>
        <authorList>
            <person name="Komaki H."/>
            <person name="Tamura T."/>
        </authorList>
    </citation>
    <scope>NUCLEOTIDE SEQUENCE</scope>
    <source>
        <strain evidence="2">NBRC 14990</strain>
    </source>
</reference>
<organism evidence="2 3">
    <name type="scientific">Actinoplanes cyaneus</name>
    <dbReference type="NCBI Taxonomy" id="52696"/>
    <lineage>
        <taxon>Bacteria</taxon>
        <taxon>Bacillati</taxon>
        <taxon>Actinomycetota</taxon>
        <taxon>Actinomycetes</taxon>
        <taxon>Micromonosporales</taxon>
        <taxon>Micromonosporaceae</taxon>
        <taxon>Actinoplanes</taxon>
    </lineage>
</organism>
<gene>
    <name evidence="2" type="ORF">Acy02nite_58990</name>
</gene>
<proteinExistence type="predicted"/>
<keyword evidence="3" id="KW-1185">Reference proteome</keyword>
<dbReference type="Gene3D" id="3.10.450.50">
    <property type="match status" value="1"/>
</dbReference>
<dbReference type="RefSeq" id="WP_203746490.1">
    <property type="nucleotide sequence ID" value="NZ_BAAAUC010000037.1"/>
</dbReference>
<evidence type="ECO:0000313" key="3">
    <source>
        <dbReference type="Proteomes" id="UP000619479"/>
    </source>
</evidence>
<dbReference type="AlphaFoldDB" id="A0A919M853"/>
<evidence type="ECO:0000313" key="2">
    <source>
        <dbReference type="EMBL" id="GID68018.1"/>
    </source>
</evidence>
<dbReference type="SUPFAM" id="SSF54427">
    <property type="entry name" value="NTF2-like"/>
    <property type="match status" value="1"/>
</dbReference>
<protein>
    <recommendedName>
        <fullName evidence="1">SnoaL-like domain-containing protein</fullName>
    </recommendedName>
</protein>
<dbReference type="Pfam" id="PF12680">
    <property type="entry name" value="SnoaL_2"/>
    <property type="match status" value="1"/>
</dbReference>
<name>A0A919M853_9ACTN</name>
<accession>A0A919M853</accession>
<evidence type="ECO:0000259" key="1">
    <source>
        <dbReference type="Pfam" id="PF12680"/>
    </source>
</evidence>
<dbReference type="InterPro" id="IPR032710">
    <property type="entry name" value="NTF2-like_dom_sf"/>
</dbReference>